<dbReference type="EMBL" id="JAODUP010000452">
    <property type="protein sequence ID" value="KAK2149442.1"/>
    <property type="molecule type" value="Genomic_DNA"/>
</dbReference>
<comment type="subcellular location">
    <subcellularLocation>
        <location evidence="1">Cytoplasm</location>
    </subcellularLocation>
</comment>
<dbReference type="InterPro" id="IPR015943">
    <property type="entry name" value="WD40/YVTN_repeat-like_dom_sf"/>
</dbReference>
<comment type="caution">
    <text evidence="6">The sequence shown here is derived from an EMBL/GenBank/DDBJ whole genome shotgun (WGS) entry which is preliminary data.</text>
</comment>
<evidence type="ECO:0000313" key="7">
    <source>
        <dbReference type="Proteomes" id="UP001208570"/>
    </source>
</evidence>
<keyword evidence="7" id="KW-1185">Reference proteome</keyword>
<sequence>MSHNLEACKDQVDFPKTVRFVFPGDIILMTNEGHLQYFDGSSHRWRTLTKDKRFHSYSVIETTRRTSLVVIGSVCGLIKLISLDGSTEFEEQLFDGKVLSLSLLEQEDDEKKVHLLANGPDGILIFQQLVLSQKSWSTANTRKFYLPPKKQCWLTTACLLDNVSLLICGDRGGTLHVYDLQSSKSSPEAVPATQSFHRIHSKAGLTHICYHDNSVYTCGRDGYYRMFQVTSSRLHMLQSNRVMKGLDWLTRFIKLGDSLLIIGFYMEQLLVYNLSQSELLVAIPCGGGHRAWDFVLNNDPGSSETMQNRSQPLDGSSGQFVYIKRKDVVLCDVELSSRCNVLKGSFCVKSPNGLNPTVSDFYETWTNCSFFSPENVRVINATVPKRSQSEVCGKTEEVKFHTLRSGIKTWDIKSICSRHEQEKFNIAEKVL</sequence>
<reference evidence="6" key="1">
    <citation type="journal article" date="2023" name="Mol. Biol. Evol.">
        <title>Third-Generation Sequencing Reveals the Adaptive Role of the Epigenome in Three Deep-Sea Polychaetes.</title>
        <authorList>
            <person name="Perez M."/>
            <person name="Aroh O."/>
            <person name="Sun Y."/>
            <person name="Lan Y."/>
            <person name="Juniper S.K."/>
            <person name="Young C.R."/>
            <person name="Angers B."/>
            <person name="Qian P.Y."/>
        </authorList>
    </citation>
    <scope>NUCLEOTIDE SEQUENCE</scope>
    <source>
        <strain evidence="6">P08H-3</strain>
    </source>
</reference>
<dbReference type="AlphaFoldDB" id="A0AAD9JA61"/>
<keyword evidence="3" id="KW-0853">WD repeat</keyword>
<organism evidence="6 7">
    <name type="scientific">Paralvinella palmiformis</name>
    <dbReference type="NCBI Taxonomy" id="53620"/>
    <lineage>
        <taxon>Eukaryota</taxon>
        <taxon>Metazoa</taxon>
        <taxon>Spiralia</taxon>
        <taxon>Lophotrochozoa</taxon>
        <taxon>Annelida</taxon>
        <taxon>Polychaeta</taxon>
        <taxon>Sedentaria</taxon>
        <taxon>Canalipalpata</taxon>
        <taxon>Terebellida</taxon>
        <taxon>Terebelliformia</taxon>
        <taxon>Alvinellidae</taxon>
        <taxon>Paralvinella</taxon>
    </lineage>
</organism>
<dbReference type="InterPro" id="IPR036322">
    <property type="entry name" value="WD40_repeat_dom_sf"/>
</dbReference>
<dbReference type="Proteomes" id="UP001208570">
    <property type="component" value="Unassembled WGS sequence"/>
</dbReference>
<dbReference type="Gene3D" id="2.130.10.10">
    <property type="entry name" value="YVTN repeat-like/Quinoprotein amine dehydrogenase"/>
    <property type="match status" value="1"/>
</dbReference>
<dbReference type="GO" id="GO:0030488">
    <property type="term" value="P:tRNA methylation"/>
    <property type="evidence" value="ECO:0007669"/>
    <property type="project" value="TreeGrafter"/>
</dbReference>
<evidence type="ECO:0000256" key="5">
    <source>
        <dbReference type="ARBA" id="ARBA00022737"/>
    </source>
</evidence>
<gene>
    <name evidence="6" type="ORF">LSH36_452g01002</name>
</gene>
<evidence type="ECO:0000256" key="1">
    <source>
        <dbReference type="ARBA" id="ARBA00004496"/>
    </source>
</evidence>
<dbReference type="InterPro" id="IPR051973">
    <property type="entry name" value="tRNA_Anticodon_Mtase-Reg"/>
</dbReference>
<evidence type="ECO:0000256" key="3">
    <source>
        <dbReference type="ARBA" id="ARBA00022574"/>
    </source>
</evidence>
<proteinExistence type="predicted"/>
<dbReference type="SUPFAM" id="SSF50978">
    <property type="entry name" value="WD40 repeat-like"/>
    <property type="match status" value="1"/>
</dbReference>
<accession>A0AAD9JA61</accession>
<dbReference type="PANTHER" id="PTHR14344">
    <property type="entry name" value="WD REPEAT PROTEIN"/>
    <property type="match status" value="1"/>
</dbReference>
<keyword evidence="2" id="KW-0963">Cytoplasm</keyword>
<protein>
    <submittedName>
        <fullName evidence="6">Uncharacterized protein</fullName>
    </submittedName>
</protein>
<evidence type="ECO:0000256" key="2">
    <source>
        <dbReference type="ARBA" id="ARBA00022490"/>
    </source>
</evidence>
<keyword evidence="4" id="KW-0819">tRNA processing</keyword>
<evidence type="ECO:0000313" key="6">
    <source>
        <dbReference type="EMBL" id="KAK2149442.1"/>
    </source>
</evidence>
<keyword evidence="5" id="KW-0677">Repeat</keyword>
<name>A0AAD9JA61_9ANNE</name>
<evidence type="ECO:0000256" key="4">
    <source>
        <dbReference type="ARBA" id="ARBA00022694"/>
    </source>
</evidence>
<dbReference type="GO" id="GO:0005737">
    <property type="term" value="C:cytoplasm"/>
    <property type="evidence" value="ECO:0007669"/>
    <property type="project" value="UniProtKB-SubCell"/>
</dbReference>
<dbReference type="PANTHER" id="PTHR14344:SF3">
    <property type="entry name" value="WD REPEAT-CONTAINING PROTEIN 6"/>
    <property type="match status" value="1"/>
</dbReference>